<keyword evidence="2" id="KW-1185">Reference proteome</keyword>
<dbReference type="EMBL" id="SBII01000007">
    <property type="protein sequence ID" value="RWW99984.1"/>
    <property type="molecule type" value="Genomic_DNA"/>
</dbReference>
<reference evidence="1 2" key="1">
    <citation type="submission" date="2019-01" db="EMBL/GenBank/DDBJ databases">
        <title>Flavobacterium sp. nov.,isolated from freshwater.</title>
        <authorList>
            <person name="Zhang R."/>
            <person name="Du Z.-J."/>
        </authorList>
    </citation>
    <scope>NUCLEOTIDE SEQUENCE [LARGE SCALE GENOMIC DNA]</scope>
    <source>
        <strain evidence="1 2">1E403</strain>
    </source>
</reference>
<evidence type="ECO:0008006" key="3">
    <source>
        <dbReference type="Google" id="ProtNLM"/>
    </source>
</evidence>
<proteinExistence type="predicted"/>
<name>A0A3S4T0W5_9FLAO</name>
<evidence type="ECO:0000313" key="1">
    <source>
        <dbReference type="EMBL" id="RWW99984.1"/>
    </source>
</evidence>
<gene>
    <name evidence="1" type="ORF">EPI11_10590</name>
</gene>
<dbReference type="OrthoDB" id="4868247at2"/>
<dbReference type="RefSeq" id="WP_128389943.1">
    <property type="nucleotide sequence ID" value="NZ_SBII01000007.1"/>
</dbReference>
<dbReference type="InterPro" id="IPR025833">
    <property type="entry name" value="GDYXXLXY"/>
</dbReference>
<dbReference type="AlphaFoldDB" id="A0A3S4T0W5"/>
<dbReference type="Pfam" id="PF14345">
    <property type="entry name" value="GDYXXLXY"/>
    <property type="match status" value="1"/>
</dbReference>
<comment type="caution">
    <text evidence="1">The sequence shown here is derived from an EMBL/GenBank/DDBJ whole genome shotgun (WGS) entry which is preliminary data.</text>
</comment>
<evidence type="ECO:0000313" key="2">
    <source>
        <dbReference type="Proteomes" id="UP000287527"/>
    </source>
</evidence>
<organism evidence="1 2">
    <name type="scientific">Flavobacterium cerinum</name>
    <dbReference type="NCBI Taxonomy" id="2502784"/>
    <lineage>
        <taxon>Bacteria</taxon>
        <taxon>Pseudomonadati</taxon>
        <taxon>Bacteroidota</taxon>
        <taxon>Flavobacteriia</taxon>
        <taxon>Flavobacteriales</taxon>
        <taxon>Flavobacteriaceae</taxon>
        <taxon>Flavobacterium</taxon>
    </lineage>
</organism>
<dbReference type="Proteomes" id="UP000287527">
    <property type="component" value="Unassembled WGS sequence"/>
</dbReference>
<protein>
    <recommendedName>
        <fullName evidence="3">GDYXXLXY domain-containing protein</fullName>
    </recommendedName>
</protein>
<accession>A0A3S4T0W5</accession>
<sequence>MKTKYLIIAFVITALLQAAVPLKMIYDSEMTEKHGTEYRFRTTPIDPTDPFRGKYITLDFEAEAVTTQDTTWVRNEKVYASLGKDSLGFATITNVSREKPSDKTDYVATKVGYYYGRDLHIDLPFERFYMEESKAYEAETAYREYNLAAVKFMPAYAIVAVKDGNAVLKNVIIDGIPMKEYVLKQREKSK</sequence>